<name>A0ABQ9TWL3_SAGOE</name>
<keyword evidence="3" id="KW-1133">Transmembrane helix</keyword>
<comment type="subcellular location">
    <subcellularLocation>
        <location evidence="1">Membrane</location>
    </subcellularLocation>
</comment>
<evidence type="ECO:0000256" key="3">
    <source>
        <dbReference type="ARBA" id="ARBA00022989"/>
    </source>
</evidence>
<dbReference type="InterPro" id="IPR026910">
    <property type="entry name" value="Shisa"/>
</dbReference>
<reference evidence="6 7" key="1">
    <citation type="submission" date="2023-05" db="EMBL/GenBank/DDBJ databases">
        <title>B98-5 Cell Line De Novo Hybrid Assembly: An Optical Mapping Approach.</title>
        <authorList>
            <person name="Kananen K."/>
            <person name="Auerbach J.A."/>
            <person name="Kautto E."/>
            <person name="Blachly J.S."/>
        </authorList>
    </citation>
    <scope>NUCLEOTIDE SEQUENCE [LARGE SCALE GENOMIC DNA]</scope>
    <source>
        <strain evidence="6">B95-8</strain>
        <tissue evidence="6">Cell line</tissue>
    </source>
</reference>
<protein>
    <submittedName>
        <fullName evidence="6">Uncharacterized protein</fullName>
    </submittedName>
</protein>
<accession>A0ABQ9TWL3</accession>
<organism evidence="6 7">
    <name type="scientific">Saguinus oedipus</name>
    <name type="common">Cotton-top tamarin</name>
    <name type="synonym">Oedipomidas oedipus</name>
    <dbReference type="NCBI Taxonomy" id="9490"/>
    <lineage>
        <taxon>Eukaryota</taxon>
        <taxon>Metazoa</taxon>
        <taxon>Chordata</taxon>
        <taxon>Craniata</taxon>
        <taxon>Vertebrata</taxon>
        <taxon>Euteleostomi</taxon>
        <taxon>Mammalia</taxon>
        <taxon>Eutheria</taxon>
        <taxon>Euarchontoglires</taxon>
        <taxon>Primates</taxon>
        <taxon>Haplorrhini</taxon>
        <taxon>Platyrrhini</taxon>
        <taxon>Cebidae</taxon>
        <taxon>Callitrichinae</taxon>
        <taxon>Saguinus</taxon>
    </lineage>
</organism>
<gene>
    <name evidence="6" type="ORF">P7K49_035094</name>
</gene>
<evidence type="ECO:0000256" key="2">
    <source>
        <dbReference type="ARBA" id="ARBA00022692"/>
    </source>
</evidence>
<evidence type="ECO:0000313" key="7">
    <source>
        <dbReference type="Proteomes" id="UP001266305"/>
    </source>
</evidence>
<proteinExistence type="predicted"/>
<feature type="compositionally biased region" description="Basic and acidic residues" evidence="5">
    <location>
        <begin position="48"/>
        <end position="57"/>
    </location>
</feature>
<comment type="caution">
    <text evidence="6">The sequence shown here is derived from an EMBL/GenBank/DDBJ whole genome shotgun (WGS) entry which is preliminary data.</text>
</comment>
<keyword evidence="7" id="KW-1185">Reference proteome</keyword>
<evidence type="ECO:0000256" key="4">
    <source>
        <dbReference type="ARBA" id="ARBA00023136"/>
    </source>
</evidence>
<evidence type="ECO:0000313" key="6">
    <source>
        <dbReference type="EMBL" id="KAK2089187.1"/>
    </source>
</evidence>
<dbReference type="PANTHER" id="PTHR31774">
    <property type="entry name" value="PROTEIN SHISA-9-RELATED"/>
    <property type="match status" value="1"/>
</dbReference>
<dbReference type="Proteomes" id="UP001266305">
    <property type="component" value="Unassembled WGS sequence"/>
</dbReference>
<dbReference type="EMBL" id="JASSZA010000019">
    <property type="protein sequence ID" value="KAK2089187.1"/>
    <property type="molecule type" value="Genomic_DNA"/>
</dbReference>
<feature type="compositionally biased region" description="Polar residues" evidence="5">
    <location>
        <begin position="83"/>
        <end position="92"/>
    </location>
</feature>
<keyword evidence="4" id="KW-0472">Membrane</keyword>
<feature type="compositionally biased region" description="Polar residues" evidence="5">
    <location>
        <begin position="29"/>
        <end position="45"/>
    </location>
</feature>
<evidence type="ECO:0000256" key="1">
    <source>
        <dbReference type="ARBA" id="ARBA00004370"/>
    </source>
</evidence>
<keyword evidence="2" id="KW-0812">Transmembrane</keyword>
<feature type="region of interest" description="Disordered" evidence="5">
    <location>
        <begin position="1"/>
        <end position="106"/>
    </location>
</feature>
<sequence length="172" mass="18767">MLKGHNPQRARLPPSPPVNPPGAAEELKQGSNTVSSGWKNPSSGTHLKGRDERKEAPEEAGMMVQAARGQGRSWDQGRGASWESATAVTSPPFSVPPDNLHHNHLHLNVNSPKHHDATLDWRALPPPSPSLHYSTLSCSRSFHNLSHLPPSYEAAVKSELNRYSSLKRLGES</sequence>
<evidence type="ECO:0000256" key="5">
    <source>
        <dbReference type="SAM" id="MobiDB-lite"/>
    </source>
</evidence>
<dbReference type="PANTHER" id="PTHR31774:SF2">
    <property type="entry name" value="PROTEIN SHISA-7"/>
    <property type="match status" value="1"/>
</dbReference>